<dbReference type="Pfam" id="PF05199">
    <property type="entry name" value="GMC_oxred_C"/>
    <property type="match status" value="1"/>
</dbReference>
<evidence type="ECO:0000256" key="3">
    <source>
        <dbReference type="ARBA" id="ARBA00022630"/>
    </source>
</evidence>
<keyword evidence="5" id="KW-0560">Oxidoreductase</keyword>
<evidence type="ECO:0000313" key="9">
    <source>
        <dbReference type="EMBL" id="SEQ21352.1"/>
    </source>
</evidence>
<dbReference type="Proteomes" id="UP000199647">
    <property type="component" value="Unassembled WGS sequence"/>
</dbReference>
<dbReference type="Pfam" id="PF13618">
    <property type="entry name" value="Gluconate_2-dh3"/>
    <property type="match status" value="1"/>
</dbReference>
<comment type="similarity">
    <text evidence="2">Belongs to the GMC oxidoreductase family.</text>
</comment>
<evidence type="ECO:0000259" key="8">
    <source>
        <dbReference type="Pfam" id="PF05199"/>
    </source>
</evidence>
<dbReference type="SUPFAM" id="SSF54373">
    <property type="entry name" value="FAD-linked reductases, C-terminal domain"/>
    <property type="match status" value="1"/>
</dbReference>
<feature type="domain" description="Glucose-methanol-choline oxidoreductase N-terminal" evidence="7">
    <location>
        <begin position="365"/>
        <end position="488"/>
    </location>
</feature>
<organism evidence="9 10">
    <name type="scientific">Faunimonas pinastri</name>
    <dbReference type="NCBI Taxonomy" id="1855383"/>
    <lineage>
        <taxon>Bacteria</taxon>
        <taxon>Pseudomonadati</taxon>
        <taxon>Pseudomonadota</taxon>
        <taxon>Alphaproteobacteria</taxon>
        <taxon>Hyphomicrobiales</taxon>
        <taxon>Afifellaceae</taxon>
        <taxon>Faunimonas</taxon>
    </lineage>
</organism>
<keyword evidence="10" id="KW-1185">Reference proteome</keyword>
<dbReference type="AlphaFoldDB" id="A0A1H9E6X8"/>
<keyword evidence="4" id="KW-0274">FAD</keyword>
<comment type="cofactor">
    <cofactor evidence="1">
        <name>FAD</name>
        <dbReference type="ChEBI" id="CHEBI:57692"/>
    </cofactor>
</comment>
<dbReference type="EMBL" id="FOFG01000003">
    <property type="protein sequence ID" value="SEQ21352.1"/>
    <property type="molecule type" value="Genomic_DNA"/>
</dbReference>
<evidence type="ECO:0000256" key="6">
    <source>
        <dbReference type="SAM" id="MobiDB-lite"/>
    </source>
</evidence>
<accession>A0A1H9E6X8</accession>
<gene>
    <name evidence="9" type="ORF">SAMN05216548_10382</name>
</gene>
<dbReference type="InterPro" id="IPR000172">
    <property type="entry name" value="GMC_OxRdtase_N"/>
</dbReference>
<dbReference type="SUPFAM" id="SSF51905">
    <property type="entry name" value="FAD/NAD(P)-binding domain"/>
    <property type="match status" value="1"/>
</dbReference>
<evidence type="ECO:0000313" key="10">
    <source>
        <dbReference type="Proteomes" id="UP000199647"/>
    </source>
</evidence>
<protein>
    <submittedName>
        <fullName evidence="9">Gluconate 2-dehydrogenase alpha chain</fullName>
    </submittedName>
</protein>
<dbReference type="Gene3D" id="3.50.50.60">
    <property type="entry name" value="FAD/NAD(P)-binding domain"/>
    <property type="match status" value="2"/>
</dbReference>
<dbReference type="STRING" id="1855383.SAMN05216548_10382"/>
<dbReference type="InterPro" id="IPR007867">
    <property type="entry name" value="GMC_OxRtase_C"/>
</dbReference>
<reference evidence="9 10" key="1">
    <citation type="submission" date="2016-10" db="EMBL/GenBank/DDBJ databases">
        <authorList>
            <person name="de Groot N.N."/>
        </authorList>
    </citation>
    <scope>NUCLEOTIDE SEQUENCE [LARGE SCALE GENOMIC DNA]</scope>
    <source>
        <strain evidence="9 10">A52C2</strain>
    </source>
</reference>
<dbReference type="PANTHER" id="PTHR42784:SF1">
    <property type="entry name" value="PYRANOSE 2-OXIDASE"/>
    <property type="match status" value="1"/>
</dbReference>
<dbReference type="InterPro" id="IPR036188">
    <property type="entry name" value="FAD/NAD-bd_sf"/>
</dbReference>
<dbReference type="GO" id="GO:0016614">
    <property type="term" value="F:oxidoreductase activity, acting on CH-OH group of donors"/>
    <property type="evidence" value="ECO:0007669"/>
    <property type="project" value="InterPro"/>
</dbReference>
<sequence length="745" mass="80381">MTSPLSPAEIRTLACLFEHLFPAGKGIAGATEIGAVDYILAALAGPYAAHVPEYRAVIAALDSAGGTDFAAAAPEVRASVVAEWEANRLPGLPDNPDRGSFDLIWRHLREGLFCDPAHGGNKDFAGWKTIGFAGAQFGYRAEEQALDRKVERQPASFRDLSESARLRATPTTQKSAPREADVVIIGGGAVGSFMAEKLVRQGLEVVILEAGPARHGREHAMDELLATAFRNAGGAAKFNSEVPTWRRNAGEPARRATMSQGLETALGGNSVAWGAVAMRFYEDDFRIRSATVERYGEERIPEGSTLADWPMSYRDLEPFYEEAERLLGVSGHAGNRRDPARSRGNPFEAPRSAPYDMPALRTSGLGQLFADAARAEGYHPFPLPAAILTAPYQGRHACTYCSFCSRFGCHVDAKASAQNTVLPAALASGRLTIVTGARVLNIVTDESGRAVGARYRTPDGETHFQGGGSVVVATYAFENSRLLLLSTDKRHGRGLGNETGQVGRHYMTRQQPSVYAVFEGRALNRFIGPTAQAMAIADLSADHFDHGALDFIRGGRIAAFNQYLPIEASGVLPPDVPRWGEKWRDFFAGAYNSTSMLFIDPEILPYETNGLDLDPDVRDDLGRPVIRITFDIGENERRLMAFLQDRAEAIAKRMGASRTWRRQFLTGPISTHDVGGTRMGHDAEASVVDGFGEVHDTPGLFVLGGSNFVSLPAVNPALTILALSLRAAEKIAGLHTAAPAVRIPA</sequence>
<dbReference type="InterPro" id="IPR051473">
    <property type="entry name" value="P2Ox-like"/>
</dbReference>
<keyword evidence="3" id="KW-0285">Flavoprotein</keyword>
<evidence type="ECO:0000256" key="2">
    <source>
        <dbReference type="ARBA" id="ARBA00010790"/>
    </source>
</evidence>
<name>A0A1H9E6X8_9HYPH</name>
<dbReference type="InterPro" id="IPR027056">
    <property type="entry name" value="Gluconate_2DH_su3"/>
</dbReference>
<dbReference type="Pfam" id="PF00732">
    <property type="entry name" value="GMC_oxred_N"/>
    <property type="match status" value="1"/>
</dbReference>
<dbReference type="PANTHER" id="PTHR42784">
    <property type="entry name" value="PYRANOSE 2-OXIDASE"/>
    <property type="match status" value="1"/>
</dbReference>
<feature type="region of interest" description="Disordered" evidence="6">
    <location>
        <begin position="330"/>
        <end position="353"/>
    </location>
</feature>
<dbReference type="RefSeq" id="WP_177176729.1">
    <property type="nucleotide sequence ID" value="NZ_FOFG01000003.1"/>
</dbReference>
<evidence type="ECO:0000256" key="1">
    <source>
        <dbReference type="ARBA" id="ARBA00001974"/>
    </source>
</evidence>
<evidence type="ECO:0000256" key="5">
    <source>
        <dbReference type="ARBA" id="ARBA00023002"/>
    </source>
</evidence>
<evidence type="ECO:0000259" key="7">
    <source>
        <dbReference type="Pfam" id="PF00732"/>
    </source>
</evidence>
<evidence type="ECO:0000256" key="4">
    <source>
        <dbReference type="ARBA" id="ARBA00022827"/>
    </source>
</evidence>
<feature type="domain" description="Glucose-methanol-choline oxidoreductase C-terminal" evidence="8">
    <location>
        <begin position="605"/>
        <end position="723"/>
    </location>
</feature>
<dbReference type="GO" id="GO:0050660">
    <property type="term" value="F:flavin adenine dinucleotide binding"/>
    <property type="evidence" value="ECO:0007669"/>
    <property type="project" value="InterPro"/>
</dbReference>
<proteinExistence type="inferred from homology"/>